<dbReference type="OrthoDB" id="117048at2"/>
<dbReference type="InterPro" id="IPR016024">
    <property type="entry name" value="ARM-type_fold"/>
</dbReference>
<dbReference type="SUPFAM" id="SSF48371">
    <property type="entry name" value="ARM repeat"/>
    <property type="match status" value="2"/>
</dbReference>
<gene>
    <name evidence="1" type="ORF">SAMN05421819_1827</name>
</gene>
<name>A0A1H5X1X5_9BACT</name>
<sequence length="330" mass="34179">MTTRKYTGPVAELRGSLAWRRVPRLGLAGVAAMALMSVAAGVAQGQGKSKPATSSADGAVVGEVTRTKADAIAQSWQLLSDAVHDDKHVDLQIQALGALGTLGTNSKAAELITDAFSAKDVDTRTAAVLAAGQTGNHALDGHLREALNAPEPQVAFAAATTLWKMGDHSGEDLLLAVVDGDRKASAPLVGGSMHQASREMHNPASMAKLGAETGASLLLGPFGFGVTAYEYIKKNGGDTARVQAVEDIAQIHLPETRATLEAALEDKDPTVRAAAAKAMRSYHDEKAQHSLAQLYFDTKKPVQFSGAAAYLVSAGAVAMPAPSPADHTGN</sequence>
<dbReference type="Pfam" id="PF13646">
    <property type="entry name" value="HEAT_2"/>
    <property type="match status" value="1"/>
</dbReference>
<keyword evidence="2" id="KW-1185">Reference proteome</keyword>
<dbReference type="EMBL" id="FNVA01000002">
    <property type="protein sequence ID" value="SEG05375.1"/>
    <property type="molecule type" value="Genomic_DNA"/>
</dbReference>
<evidence type="ECO:0000313" key="2">
    <source>
        <dbReference type="Proteomes" id="UP000236728"/>
    </source>
</evidence>
<accession>A0A1H5X1X5</accession>
<dbReference type="RefSeq" id="WP_160115073.1">
    <property type="nucleotide sequence ID" value="NZ_FNVA01000002.1"/>
</dbReference>
<organism evidence="1 2">
    <name type="scientific">Bryocella elongata</name>
    <dbReference type="NCBI Taxonomy" id="863522"/>
    <lineage>
        <taxon>Bacteria</taxon>
        <taxon>Pseudomonadati</taxon>
        <taxon>Acidobacteriota</taxon>
        <taxon>Terriglobia</taxon>
        <taxon>Terriglobales</taxon>
        <taxon>Acidobacteriaceae</taxon>
        <taxon>Bryocella</taxon>
    </lineage>
</organism>
<dbReference type="Proteomes" id="UP000236728">
    <property type="component" value="Unassembled WGS sequence"/>
</dbReference>
<evidence type="ECO:0000313" key="1">
    <source>
        <dbReference type="EMBL" id="SEG05375.1"/>
    </source>
</evidence>
<protein>
    <submittedName>
        <fullName evidence="1">HEAT repeat-containing protein</fullName>
    </submittedName>
</protein>
<dbReference type="AlphaFoldDB" id="A0A1H5X1X5"/>
<reference evidence="1 2" key="1">
    <citation type="submission" date="2016-10" db="EMBL/GenBank/DDBJ databases">
        <authorList>
            <person name="de Groot N.N."/>
        </authorList>
    </citation>
    <scope>NUCLEOTIDE SEQUENCE [LARGE SCALE GENOMIC DNA]</scope>
    <source>
        <strain evidence="1 2">DSM 22489</strain>
    </source>
</reference>
<dbReference type="InterPro" id="IPR011989">
    <property type="entry name" value="ARM-like"/>
</dbReference>
<proteinExistence type="predicted"/>
<dbReference type="Gene3D" id="1.25.10.10">
    <property type="entry name" value="Leucine-rich Repeat Variant"/>
    <property type="match status" value="2"/>
</dbReference>